<reference evidence="4" key="1">
    <citation type="submission" date="2019-06" db="EMBL/GenBank/DDBJ databases">
        <authorList>
            <person name="Broberg M."/>
        </authorList>
    </citation>
    <scope>NUCLEOTIDE SEQUENCE [LARGE SCALE GENOMIC DNA]</scope>
</reference>
<keyword evidence="4" id="KW-1185">Reference proteome</keyword>
<evidence type="ECO:0000256" key="2">
    <source>
        <dbReference type="ARBA" id="ARBA00023002"/>
    </source>
</evidence>
<accession>A0A9N9ZM98</accession>
<dbReference type="Proteomes" id="UP000775872">
    <property type="component" value="Unassembled WGS sequence"/>
</dbReference>
<comment type="similarity">
    <text evidence="1">Belongs to the short-chain dehydrogenases/reductases (SDR) family.</text>
</comment>
<dbReference type="GO" id="GO:0016491">
    <property type="term" value="F:oxidoreductase activity"/>
    <property type="evidence" value="ECO:0007669"/>
    <property type="project" value="UniProtKB-KW"/>
</dbReference>
<reference evidence="3 4" key="2">
    <citation type="submission" date="2021-10" db="EMBL/GenBank/DDBJ databases">
        <authorList>
            <person name="Piombo E."/>
        </authorList>
    </citation>
    <scope>NUCLEOTIDE SEQUENCE [LARGE SCALE GENOMIC DNA]</scope>
</reference>
<dbReference type="EMBL" id="CABFOC020000074">
    <property type="protein sequence ID" value="CAH0057659.1"/>
    <property type="molecule type" value="Genomic_DNA"/>
</dbReference>
<dbReference type="OrthoDB" id="542013at2759"/>
<keyword evidence="2" id="KW-0560">Oxidoreductase</keyword>
<evidence type="ECO:0000256" key="1">
    <source>
        <dbReference type="ARBA" id="ARBA00006484"/>
    </source>
</evidence>
<dbReference type="PANTHER" id="PTHR24320">
    <property type="entry name" value="RETINOL DEHYDROGENASE"/>
    <property type="match status" value="1"/>
</dbReference>
<comment type="caution">
    <text evidence="3">The sequence shown here is derived from an EMBL/GenBank/DDBJ whole genome shotgun (WGS) entry which is preliminary data.</text>
</comment>
<organism evidence="3 4">
    <name type="scientific">Clonostachys solani</name>
    <dbReference type="NCBI Taxonomy" id="160281"/>
    <lineage>
        <taxon>Eukaryota</taxon>
        <taxon>Fungi</taxon>
        <taxon>Dikarya</taxon>
        <taxon>Ascomycota</taxon>
        <taxon>Pezizomycotina</taxon>
        <taxon>Sordariomycetes</taxon>
        <taxon>Hypocreomycetidae</taxon>
        <taxon>Hypocreales</taxon>
        <taxon>Bionectriaceae</taxon>
        <taxon>Clonostachys</taxon>
    </lineage>
</organism>
<protein>
    <submittedName>
        <fullName evidence="3">Uncharacterized protein</fullName>
    </submittedName>
</protein>
<proteinExistence type="inferred from homology"/>
<evidence type="ECO:0000313" key="3">
    <source>
        <dbReference type="EMBL" id="CAH0057659.1"/>
    </source>
</evidence>
<dbReference type="AlphaFoldDB" id="A0A9N9ZM98"/>
<dbReference type="Gene3D" id="3.40.50.720">
    <property type="entry name" value="NAD(P)-binding Rossmann-like Domain"/>
    <property type="match status" value="1"/>
</dbReference>
<evidence type="ECO:0000313" key="4">
    <source>
        <dbReference type="Proteomes" id="UP000775872"/>
    </source>
</evidence>
<gene>
    <name evidence="3" type="ORF">CSOL1703_00007447</name>
</gene>
<dbReference type="InterPro" id="IPR002347">
    <property type="entry name" value="SDR_fam"/>
</dbReference>
<sequence>MSQAQDEFRSESAKLPQLPKSSGGLFFSSQFCKESRDLPPGTSLYGQTGIITGASSGIGHACAKMLLDLEISHLIITALTQAEADFTVDVFRKRNPNAKIDGWVLDLTSYQSIHDFVARCATQLSRIDFTILNAGVAFGYFKLCEKTGHEMVFQVNFLSTMFLSMLLLPVLKSKDPPGRPSRLVIVNSGTAMHAEFPQHKAERILPAFDVEEDFDPMGQYTNTEFLAHLFVDKLSRFVSADDVVINLVDPGLTSGTNILEGASMSTQIGFNWLRAIAGRTLEDAASAYIDAIVTRGKESHGSFIMDWSIYPYGKFYYNSKREEVQEKLWDEMLKEFDFATIQDTIMSMKQG</sequence>
<dbReference type="Pfam" id="PF00106">
    <property type="entry name" value="adh_short"/>
    <property type="match status" value="1"/>
</dbReference>
<dbReference type="SUPFAM" id="SSF51735">
    <property type="entry name" value="NAD(P)-binding Rossmann-fold domains"/>
    <property type="match status" value="1"/>
</dbReference>
<dbReference type="InterPro" id="IPR036291">
    <property type="entry name" value="NAD(P)-bd_dom_sf"/>
</dbReference>
<dbReference type="PANTHER" id="PTHR24320:SF152">
    <property type="entry name" value="SHORT-CHAIN DEHYDROGENASE_REDUCTASE FAMILY PROTEIN"/>
    <property type="match status" value="1"/>
</dbReference>
<dbReference type="PRINTS" id="PR00081">
    <property type="entry name" value="GDHRDH"/>
</dbReference>
<name>A0A9N9ZM98_9HYPO</name>